<feature type="region of interest" description="Disordered" evidence="9">
    <location>
        <begin position="506"/>
        <end position="544"/>
    </location>
</feature>
<feature type="transmembrane region" description="Helical" evidence="10">
    <location>
        <begin position="379"/>
        <end position="400"/>
    </location>
</feature>
<dbReference type="PANTHER" id="PTHR11003:SF342">
    <property type="entry name" value="OUTWARD-RECTIFIER POTASSIUM CHANNEL TOK1"/>
    <property type="match status" value="1"/>
</dbReference>
<evidence type="ECO:0000256" key="4">
    <source>
        <dbReference type="ARBA" id="ARBA00022989"/>
    </source>
</evidence>
<dbReference type="Proteomes" id="UP000184073">
    <property type="component" value="Unassembled WGS sequence"/>
</dbReference>
<evidence type="ECO:0000256" key="6">
    <source>
        <dbReference type="ARBA" id="ARBA00023136"/>
    </source>
</evidence>
<dbReference type="OrthoDB" id="297496at2759"/>
<evidence type="ECO:0000256" key="1">
    <source>
        <dbReference type="ARBA" id="ARBA00004141"/>
    </source>
</evidence>
<sequence length="645" mass="72576">MSQATAPEHGNSTKKTSSVWGRFRSNFHMRPPDDDEPQDWWFASTAIPLAAATTGPLASLMSIVALVNPWISNILHDQEGVDGMPVQVGIGDPRWCVALNATSLAFGILGNFFLLCNFTRLVRYIIALPLSIFLWISSTVIMTGLTISMDVYHSPIPPNQTFSQGYWSAVISAVLYFLLSVILMVNMLGYFLGHYPQNFVLTSDQRTLILQTTSFVAWLAIGGVIFCHVIDISYANAVYFSDITVLTVGFGDITPTTAVGRGLVFPYAVIGIVMVGLVISSIHRFVQQIERQDVLVQHAERKRKAIIRRSDETEPYGEIEYQQRHTRRKPIISTVHAFNWIRPGSSLSKLTQMREERDRFDAMRAIQTETVRYRRWMNLAISIIAFGIMWAVGAVIFWALEDDLTYFQALYFGFTSLLTIGYGDITPTTNASRQFFVVWSLFAVPTMTSLISKMSDTLVDGYKRCTNIVADWTVLPQSGLYRTVISRCSGTVKRICSLAPSAYSQSQLERGQQEQTEPPSPPQEQSSGQLSLESLARSPRPSTHRLGQELVLAIQKTIKDAVSGQRKKYSYEEWVEFTRLIQLTQSKGGDGEGDENIRIDEDEYGLLNWDWIGQHSPLLAEKTEPEWVLDRLCESLGRFVARVEP</sequence>
<dbReference type="AlphaFoldDB" id="A0A1L9PWM5"/>
<evidence type="ECO:0000313" key="13">
    <source>
        <dbReference type="Proteomes" id="UP000184073"/>
    </source>
</evidence>
<dbReference type="GO" id="GO:0015271">
    <property type="term" value="F:outward rectifier potassium channel activity"/>
    <property type="evidence" value="ECO:0007669"/>
    <property type="project" value="TreeGrafter"/>
</dbReference>
<dbReference type="InterPro" id="IPR013099">
    <property type="entry name" value="K_chnl_dom"/>
</dbReference>
<evidence type="ECO:0000256" key="3">
    <source>
        <dbReference type="ARBA" id="ARBA00022692"/>
    </source>
</evidence>
<dbReference type="GeneID" id="63733476"/>
<feature type="transmembrane region" description="Helical" evidence="10">
    <location>
        <begin position="166"/>
        <end position="188"/>
    </location>
</feature>
<evidence type="ECO:0000256" key="10">
    <source>
        <dbReference type="SAM" id="Phobius"/>
    </source>
</evidence>
<proteinExistence type="inferred from homology"/>
<dbReference type="PANTHER" id="PTHR11003">
    <property type="entry name" value="POTASSIUM CHANNEL, SUBFAMILY K"/>
    <property type="match status" value="1"/>
</dbReference>
<feature type="compositionally biased region" description="Low complexity" evidence="9">
    <location>
        <begin position="513"/>
        <end position="535"/>
    </location>
</feature>
<dbReference type="InterPro" id="IPR003280">
    <property type="entry name" value="2pore_dom_K_chnl"/>
</dbReference>
<protein>
    <recommendedName>
        <fullName evidence="11">Potassium channel domain-containing protein</fullName>
    </recommendedName>
</protein>
<feature type="transmembrane region" description="Helical" evidence="10">
    <location>
        <begin position="121"/>
        <end position="145"/>
    </location>
</feature>
<evidence type="ECO:0000259" key="11">
    <source>
        <dbReference type="Pfam" id="PF07885"/>
    </source>
</evidence>
<dbReference type="PRINTS" id="PR01333">
    <property type="entry name" value="2POREKCHANEL"/>
</dbReference>
<organism evidence="12 13">
    <name type="scientific">Aspergillus versicolor CBS 583.65</name>
    <dbReference type="NCBI Taxonomy" id="1036611"/>
    <lineage>
        <taxon>Eukaryota</taxon>
        <taxon>Fungi</taxon>
        <taxon>Dikarya</taxon>
        <taxon>Ascomycota</taxon>
        <taxon>Pezizomycotina</taxon>
        <taxon>Eurotiomycetes</taxon>
        <taxon>Eurotiomycetidae</taxon>
        <taxon>Eurotiales</taxon>
        <taxon>Aspergillaceae</taxon>
        <taxon>Aspergillus</taxon>
        <taxon>Aspergillus subgen. Nidulantes</taxon>
    </lineage>
</organism>
<dbReference type="GO" id="GO:0030322">
    <property type="term" value="P:stabilization of membrane potential"/>
    <property type="evidence" value="ECO:0007669"/>
    <property type="project" value="TreeGrafter"/>
</dbReference>
<keyword evidence="7 8" id="KW-0407">Ion channel</keyword>
<keyword evidence="4 10" id="KW-1133">Transmembrane helix</keyword>
<keyword evidence="5 8" id="KW-0406">Ion transport</keyword>
<feature type="transmembrane region" description="Helical" evidence="10">
    <location>
        <begin position="208"/>
        <end position="230"/>
    </location>
</feature>
<feature type="transmembrane region" description="Helical" evidence="10">
    <location>
        <begin position="95"/>
        <end position="115"/>
    </location>
</feature>
<evidence type="ECO:0000256" key="5">
    <source>
        <dbReference type="ARBA" id="ARBA00023065"/>
    </source>
</evidence>
<dbReference type="VEuPathDB" id="FungiDB:ASPVEDRAFT_870551"/>
<evidence type="ECO:0000256" key="8">
    <source>
        <dbReference type="RuleBase" id="RU003857"/>
    </source>
</evidence>
<keyword evidence="13" id="KW-1185">Reference proteome</keyword>
<name>A0A1L9PWM5_ASPVE</name>
<dbReference type="FunFam" id="1.10.287.70:FF:000182">
    <property type="entry name" value="Outward-rectifier potassium channel TOK1"/>
    <property type="match status" value="1"/>
</dbReference>
<dbReference type="Gene3D" id="1.10.287.70">
    <property type="match status" value="2"/>
</dbReference>
<evidence type="ECO:0000313" key="12">
    <source>
        <dbReference type="EMBL" id="OJJ05842.1"/>
    </source>
</evidence>
<dbReference type="GO" id="GO:0005886">
    <property type="term" value="C:plasma membrane"/>
    <property type="evidence" value="ECO:0007669"/>
    <property type="project" value="TreeGrafter"/>
</dbReference>
<reference evidence="13" key="1">
    <citation type="journal article" date="2017" name="Genome Biol.">
        <title>Comparative genomics reveals high biological diversity and specific adaptations in the industrially and medically important fungal genus Aspergillus.</title>
        <authorList>
            <person name="de Vries R.P."/>
            <person name="Riley R."/>
            <person name="Wiebenga A."/>
            <person name="Aguilar-Osorio G."/>
            <person name="Amillis S."/>
            <person name="Uchima C.A."/>
            <person name="Anderluh G."/>
            <person name="Asadollahi M."/>
            <person name="Askin M."/>
            <person name="Barry K."/>
            <person name="Battaglia E."/>
            <person name="Bayram O."/>
            <person name="Benocci T."/>
            <person name="Braus-Stromeyer S.A."/>
            <person name="Caldana C."/>
            <person name="Canovas D."/>
            <person name="Cerqueira G.C."/>
            <person name="Chen F."/>
            <person name="Chen W."/>
            <person name="Choi C."/>
            <person name="Clum A."/>
            <person name="Dos Santos R.A."/>
            <person name="Damasio A.R."/>
            <person name="Diallinas G."/>
            <person name="Emri T."/>
            <person name="Fekete E."/>
            <person name="Flipphi M."/>
            <person name="Freyberg S."/>
            <person name="Gallo A."/>
            <person name="Gournas C."/>
            <person name="Habgood R."/>
            <person name="Hainaut M."/>
            <person name="Harispe M.L."/>
            <person name="Henrissat B."/>
            <person name="Hilden K.S."/>
            <person name="Hope R."/>
            <person name="Hossain A."/>
            <person name="Karabika E."/>
            <person name="Karaffa L."/>
            <person name="Karanyi Z."/>
            <person name="Krasevec N."/>
            <person name="Kuo A."/>
            <person name="Kusch H."/>
            <person name="LaButti K."/>
            <person name="Lagendijk E.L."/>
            <person name="Lapidus A."/>
            <person name="Levasseur A."/>
            <person name="Lindquist E."/>
            <person name="Lipzen A."/>
            <person name="Logrieco A.F."/>
            <person name="MacCabe A."/>
            <person name="Maekelae M.R."/>
            <person name="Malavazi I."/>
            <person name="Melin P."/>
            <person name="Meyer V."/>
            <person name="Mielnichuk N."/>
            <person name="Miskei M."/>
            <person name="Molnar A.P."/>
            <person name="Mule G."/>
            <person name="Ngan C.Y."/>
            <person name="Orejas M."/>
            <person name="Orosz E."/>
            <person name="Ouedraogo J.P."/>
            <person name="Overkamp K.M."/>
            <person name="Park H.-S."/>
            <person name="Perrone G."/>
            <person name="Piumi F."/>
            <person name="Punt P.J."/>
            <person name="Ram A.F."/>
            <person name="Ramon A."/>
            <person name="Rauscher S."/>
            <person name="Record E."/>
            <person name="Riano-Pachon D.M."/>
            <person name="Robert V."/>
            <person name="Roehrig J."/>
            <person name="Ruller R."/>
            <person name="Salamov A."/>
            <person name="Salih N.S."/>
            <person name="Samson R.A."/>
            <person name="Sandor E."/>
            <person name="Sanguinetti M."/>
            <person name="Schuetze T."/>
            <person name="Sepcic K."/>
            <person name="Shelest E."/>
            <person name="Sherlock G."/>
            <person name="Sophianopoulou V."/>
            <person name="Squina F.M."/>
            <person name="Sun H."/>
            <person name="Susca A."/>
            <person name="Todd R.B."/>
            <person name="Tsang A."/>
            <person name="Unkles S.E."/>
            <person name="van de Wiele N."/>
            <person name="van Rossen-Uffink D."/>
            <person name="Oliveira J.V."/>
            <person name="Vesth T.C."/>
            <person name="Visser J."/>
            <person name="Yu J.-H."/>
            <person name="Zhou M."/>
            <person name="Andersen M.R."/>
            <person name="Archer D.B."/>
            <person name="Baker S.E."/>
            <person name="Benoit I."/>
            <person name="Brakhage A.A."/>
            <person name="Braus G.H."/>
            <person name="Fischer R."/>
            <person name="Frisvad J.C."/>
            <person name="Goldman G.H."/>
            <person name="Houbraken J."/>
            <person name="Oakley B."/>
            <person name="Pocsi I."/>
            <person name="Scazzocchio C."/>
            <person name="Seiboth B."/>
            <person name="vanKuyk P.A."/>
            <person name="Wortman J."/>
            <person name="Dyer P.S."/>
            <person name="Grigoriev I.V."/>
        </authorList>
    </citation>
    <scope>NUCLEOTIDE SEQUENCE [LARGE SCALE GENOMIC DNA]</scope>
    <source>
        <strain evidence="13">CBS 583.65</strain>
    </source>
</reference>
<comment type="similarity">
    <text evidence="8">Belongs to the two pore domain potassium channel (TC 1.A.1.8) family.</text>
</comment>
<accession>A0A1L9PWM5</accession>
<dbReference type="EMBL" id="KV878133">
    <property type="protein sequence ID" value="OJJ05842.1"/>
    <property type="molecule type" value="Genomic_DNA"/>
</dbReference>
<evidence type="ECO:0000256" key="9">
    <source>
        <dbReference type="SAM" id="MobiDB-lite"/>
    </source>
</evidence>
<dbReference type="Pfam" id="PF07885">
    <property type="entry name" value="Ion_trans_2"/>
    <property type="match status" value="2"/>
</dbReference>
<feature type="transmembrane region" description="Helical" evidence="10">
    <location>
        <begin position="264"/>
        <end position="282"/>
    </location>
</feature>
<keyword evidence="6 10" id="KW-0472">Membrane</keyword>
<evidence type="ECO:0000256" key="2">
    <source>
        <dbReference type="ARBA" id="ARBA00022448"/>
    </source>
</evidence>
<feature type="transmembrane region" description="Helical" evidence="10">
    <location>
        <begin position="406"/>
        <end position="423"/>
    </location>
</feature>
<feature type="domain" description="Potassium channel" evidence="11">
    <location>
        <begin position="388"/>
        <end position="459"/>
    </location>
</feature>
<feature type="transmembrane region" description="Helical" evidence="10">
    <location>
        <begin position="435"/>
        <end position="455"/>
    </location>
</feature>
<dbReference type="GO" id="GO:0022841">
    <property type="term" value="F:potassium ion leak channel activity"/>
    <property type="evidence" value="ECO:0007669"/>
    <property type="project" value="TreeGrafter"/>
</dbReference>
<dbReference type="SUPFAM" id="SSF81324">
    <property type="entry name" value="Voltage-gated potassium channels"/>
    <property type="match status" value="2"/>
</dbReference>
<dbReference type="RefSeq" id="XP_040671604.1">
    <property type="nucleotide sequence ID" value="XM_040817965.1"/>
</dbReference>
<keyword evidence="3 8" id="KW-0812">Transmembrane</keyword>
<evidence type="ECO:0000256" key="7">
    <source>
        <dbReference type="ARBA" id="ARBA00023303"/>
    </source>
</evidence>
<comment type="subcellular location">
    <subcellularLocation>
        <location evidence="1">Membrane</location>
        <topology evidence="1">Multi-pass membrane protein</topology>
    </subcellularLocation>
</comment>
<gene>
    <name evidence="12" type="ORF">ASPVEDRAFT_870551</name>
</gene>
<feature type="domain" description="Potassium channel" evidence="11">
    <location>
        <begin position="215"/>
        <end position="287"/>
    </location>
</feature>
<keyword evidence="2 8" id="KW-0813">Transport</keyword>
<dbReference type="STRING" id="1036611.A0A1L9PWM5"/>